<accession>K1Q628</accession>
<evidence type="ECO:0000313" key="1">
    <source>
        <dbReference type="EMBL" id="EKC29383.1"/>
    </source>
</evidence>
<dbReference type="Pfam" id="PF13499">
    <property type="entry name" value="EF-hand_7"/>
    <property type="match status" value="1"/>
</dbReference>
<dbReference type="HOGENOM" id="CLU_1961691_0_0_1"/>
<proteinExistence type="predicted"/>
<dbReference type="Gene3D" id="1.10.238.10">
    <property type="entry name" value="EF-hand"/>
    <property type="match status" value="1"/>
</dbReference>
<gene>
    <name evidence="1" type="ORF">CGI_10001090</name>
</gene>
<dbReference type="InParanoid" id="K1Q628"/>
<organism evidence="1">
    <name type="scientific">Magallana gigas</name>
    <name type="common">Pacific oyster</name>
    <name type="synonym">Crassostrea gigas</name>
    <dbReference type="NCBI Taxonomy" id="29159"/>
    <lineage>
        <taxon>Eukaryota</taxon>
        <taxon>Metazoa</taxon>
        <taxon>Spiralia</taxon>
        <taxon>Lophotrochozoa</taxon>
        <taxon>Mollusca</taxon>
        <taxon>Bivalvia</taxon>
        <taxon>Autobranchia</taxon>
        <taxon>Pteriomorphia</taxon>
        <taxon>Ostreida</taxon>
        <taxon>Ostreoidea</taxon>
        <taxon>Ostreidae</taxon>
        <taxon>Magallana</taxon>
    </lineage>
</organism>
<name>K1Q628_MAGGI</name>
<dbReference type="EMBL" id="JH818119">
    <property type="protein sequence ID" value="EKC29383.1"/>
    <property type="molecule type" value="Genomic_DNA"/>
</dbReference>
<protein>
    <submittedName>
        <fullName evidence="1">Uncharacterized protein</fullName>
    </submittedName>
</protein>
<dbReference type="InterPro" id="IPR002048">
    <property type="entry name" value="EF_hand_dom"/>
</dbReference>
<sequence length="128" mass="14480">MLVFPVFLVSLVVFGIDGRSTSMDKAVSLPCKFETYDINSDEEISVEEFLSATKGFTKMDPKALFKRLDKDGDQTIRVDEFTHADRGLEDTGILDHCKRLRCSCSMISHVQVWDSNAIVVIFTDSMEF</sequence>
<reference evidence="1" key="1">
    <citation type="journal article" date="2012" name="Nature">
        <title>The oyster genome reveals stress adaptation and complexity of shell formation.</title>
        <authorList>
            <person name="Zhang G."/>
            <person name="Fang X."/>
            <person name="Guo X."/>
            <person name="Li L."/>
            <person name="Luo R."/>
            <person name="Xu F."/>
            <person name="Yang P."/>
            <person name="Zhang L."/>
            <person name="Wang X."/>
            <person name="Qi H."/>
            <person name="Xiong Z."/>
            <person name="Que H."/>
            <person name="Xie Y."/>
            <person name="Holland P.W."/>
            <person name="Paps J."/>
            <person name="Zhu Y."/>
            <person name="Wu F."/>
            <person name="Chen Y."/>
            <person name="Wang J."/>
            <person name="Peng C."/>
            <person name="Meng J."/>
            <person name="Yang L."/>
            <person name="Liu J."/>
            <person name="Wen B."/>
            <person name="Zhang N."/>
            <person name="Huang Z."/>
            <person name="Zhu Q."/>
            <person name="Feng Y."/>
            <person name="Mount A."/>
            <person name="Hedgecock D."/>
            <person name="Xu Z."/>
            <person name="Liu Y."/>
            <person name="Domazet-Loso T."/>
            <person name="Du Y."/>
            <person name="Sun X."/>
            <person name="Zhang S."/>
            <person name="Liu B."/>
            <person name="Cheng P."/>
            <person name="Jiang X."/>
            <person name="Li J."/>
            <person name="Fan D."/>
            <person name="Wang W."/>
            <person name="Fu W."/>
            <person name="Wang T."/>
            <person name="Wang B."/>
            <person name="Zhang J."/>
            <person name="Peng Z."/>
            <person name="Li Y."/>
            <person name="Li N."/>
            <person name="Wang J."/>
            <person name="Chen M."/>
            <person name="He Y."/>
            <person name="Tan F."/>
            <person name="Song X."/>
            <person name="Zheng Q."/>
            <person name="Huang R."/>
            <person name="Yang H."/>
            <person name="Du X."/>
            <person name="Chen L."/>
            <person name="Yang M."/>
            <person name="Gaffney P.M."/>
            <person name="Wang S."/>
            <person name="Luo L."/>
            <person name="She Z."/>
            <person name="Ming Y."/>
            <person name="Huang W."/>
            <person name="Zhang S."/>
            <person name="Huang B."/>
            <person name="Zhang Y."/>
            <person name="Qu T."/>
            <person name="Ni P."/>
            <person name="Miao G."/>
            <person name="Wang J."/>
            <person name="Wang Q."/>
            <person name="Steinberg C.E."/>
            <person name="Wang H."/>
            <person name="Li N."/>
            <person name="Qian L."/>
            <person name="Zhang G."/>
            <person name="Li Y."/>
            <person name="Yang H."/>
            <person name="Liu X."/>
            <person name="Wang J."/>
            <person name="Yin Y."/>
            <person name="Wang J."/>
        </authorList>
    </citation>
    <scope>NUCLEOTIDE SEQUENCE [LARGE SCALE GENOMIC DNA]</scope>
    <source>
        <strain evidence="1">05x7-T-G4-1.051#20</strain>
    </source>
</reference>
<dbReference type="InterPro" id="IPR011992">
    <property type="entry name" value="EF-hand-dom_pair"/>
</dbReference>
<dbReference type="AlphaFoldDB" id="K1Q628"/>
<dbReference type="GO" id="GO:0005509">
    <property type="term" value="F:calcium ion binding"/>
    <property type="evidence" value="ECO:0007669"/>
    <property type="project" value="InterPro"/>
</dbReference>
<dbReference type="PROSITE" id="PS50222">
    <property type="entry name" value="EF_HAND_2"/>
    <property type="match status" value="1"/>
</dbReference>
<dbReference type="SUPFAM" id="SSF47473">
    <property type="entry name" value="EF-hand"/>
    <property type="match status" value="1"/>
</dbReference>